<accession>A0ABN0V078</accession>
<keyword evidence="2" id="KW-0813">Transport</keyword>
<evidence type="ECO:0000256" key="4">
    <source>
        <dbReference type="ARBA" id="ARBA00022692"/>
    </source>
</evidence>
<feature type="transmembrane region" description="Helical" evidence="7">
    <location>
        <begin position="287"/>
        <end position="304"/>
    </location>
</feature>
<dbReference type="Proteomes" id="UP001500967">
    <property type="component" value="Unassembled WGS sequence"/>
</dbReference>
<comment type="caution">
    <text evidence="8">The sequence shown here is derived from an EMBL/GenBank/DDBJ whole genome shotgun (WGS) entry which is preliminary data.</text>
</comment>
<keyword evidence="5 7" id="KW-1133">Transmembrane helix</keyword>
<organism evidence="8 9">
    <name type="scientific">Cryptosporangium japonicum</name>
    <dbReference type="NCBI Taxonomy" id="80872"/>
    <lineage>
        <taxon>Bacteria</taxon>
        <taxon>Bacillati</taxon>
        <taxon>Actinomycetota</taxon>
        <taxon>Actinomycetes</taxon>
        <taxon>Cryptosporangiales</taxon>
        <taxon>Cryptosporangiaceae</taxon>
        <taxon>Cryptosporangium</taxon>
    </lineage>
</organism>
<evidence type="ECO:0000256" key="7">
    <source>
        <dbReference type="SAM" id="Phobius"/>
    </source>
</evidence>
<keyword evidence="3" id="KW-1003">Cell membrane</keyword>
<dbReference type="SUPFAM" id="SSF103473">
    <property type="entry name" value="MFS general substrate transporter"/>
    <property type="match status" value="1"/>
</dbReference>
<feature type="transmembrane region" description="Helical" evidence="7">
    <location>
        <begin position="341"/>
        <end position="360"/>
    </location>
</feature>
<name>A0ABN0V078_9ACTN</name>
<dbReference type="CDD" id="cd06173">
    <property type="entry name" value="MFS_MefA_like"/>
    <property type="match status" value="1"/>
</dbReference>
<keyword evidence="9" id="KW-1185">Reference proteome</keyword>
<reference evidence="8 9" key="1">
    <citation type="journal article" date="2019" name="Int. J. Syst. Evol. Microbiol.">
        <title>The Global Catalogue of Microorganisms (GCM) 10K type strain sequencing project: providing services to taxonomists for standard genome sequencing and annotation.</title>
        <authorList>
            <consortium name="The Broad Institute Genomics Platform"/>
            <consortium name="The Broad Institute Genome Sequencing Center for Infectious Disease"/>
            <person name="Wu L."/>
            <person name="Ma J."/>
        </authorList>
    </citation>
    <scope>NUCLEOTIDE SEQUENCE [LARGE SCALE GENOMIC DNA]</scope>
    <source>
        <strain evidence="8 9">JCM 10425</strain>
    </source>
</reference>
<dbReference type="Gene3D" id="1.20.1250.20">
    <property type="entry name" value="MFS general substrate transporter like domains"/>
    <property type="match status" value="1"/>
</dbReference>
<dbReference type="InterPro" id="IPR036259">
    <property type="entry name" value="MFS_trans_sf"/>
</dbReference>
<keyword evidence="6 7" id="KW-0472">Membrane</keyword>
<feature type="transmembrane region" description="Helical" evidence="7">
    <location>
        <begin position="115"/>
        <end position="141"/>
    </location>
</feature>
<evidence type="ECO:0000256" key="6">
    <source>
        <dbReference type="ARBA" id="ARBA00023136"/>
    </source>
</evidence>
<evidence type="ECO:0000256" key="2">
    <source>
        <dbReference type="ARBA" id="ARBA00022448"/>
    </source>
</evidence>
<feature type="transmembrane region" description="Helical" evidence="7">
    <location>
        <begin position="253"/>
        <end position="275"/>
    </location>
</feature>
<gene>
    <name evidence="8" type="ORF">GCM10009539_64850</name>
</gene>
<feature type="transmembrane region" description="Helical" evidence="7">
    <location>
        <begin position="316"/>
        <end position="335"/>
    </location>
</feature>
<feature type="transmembrane region" description="Helical" evidence="7">
    <location>
        <begin position="400"/>
        <end position="421"/>
    </location>
</feature>
<dbReference type="EMBL" id="BAAAGX010000028">
    <property type="protein sequence ID" value="GAA0268783.1"/>
    <property type="molecule type" value="Genomic_DNA"/>
</dbReference>
<feature type="transmembrane region" description="Helical" evidence="7">
    <location>
        <begin position="372"/>
        <end position="394"/>
    </location>
</feature>
<comment type="subcellular location">
    <subcellularLocation>
        <location evidence="1">Cell membrane</location>
        <topology evidence="1">Multi-pass membrane protein</topology>
    </subcellularLocation>
</comment>
<evidence type="ECO:0000256" key="1">
    <source>
        <dbReference type="ARBA" id="ARBA00004651"/>
    </source>
</evidence>
<dbReference type="Pfam" id="PF05977">
    <property type="entry name" value="MFS_3"/>
    <property type="match status" value="1"/>
</dbReference>
<sequence>MKSRTALTDVHRLRVIVVEPTPAGSGKRASRHGGRHRIVRFPPFPTLWAAVGLSNLADGINVAAAPLLAATLTTDPAAIAGLLVAQRAPWLLSMVSGAFVDRLDRRRILQVTTGVRALVLGLLALVIALGAASIPLLYVVFVVLGLCETLVDNASAALVPTLVPTTGLEKANGRIQTTFVVANEFAGPPVGGFLLAIALALPFAAGALGLVASMVVLLFLPRVPREVPAHRTSLWADIRDGGRWYWHNRVVRGLSFLSGVGNAMTGASYGLLVVVADRHLHLSPRGYGVLLAVGAVGAVVGGLVADRVARLVPPGVLIAGTCVISAAAVAGLGFVTNPAAAAALLALDGFVVLILGVSIVSTRQRVVPSEMLGRVNAVYFTVALGGLAVGGLGGGFLARLWLPTPFVVGAVVMLLTTVALLPTIGKLARVIDKGAVVE</sequence>
<keyword evidence="4 7" id="KW-0812">Transmembrane</keyword>
<evidence type="ECO:0000313" key="8">
    <source>
        <dbReference type="EMBL" id="GAA0268783.1"/>
    </source>
</evidence>
<dbReference type="PANTHER" id="PTHR23513:SF6">
    <property type="entry name" value="MAJOR FACILITATOR SUPERFAMILY ASSOCIATED DOMAIN-CONTAINING PROTEIN"/>
    <property type="match status" value="1"/>
</dbReference>
<dbReference type="InterPro" id="IPR010290">
    <property type="entry name" value="TM_effector"/>
</dbReference>
<protein>
    <submittedName>
        <fullName evidence="8">MFS transporter</fullName>
    </submittedName>
</protein>
<proteinExistence type="predicted"/>
<evidence type="ECO:0000313" key="9">
    <source>
        <dbReference type="Proteomes" id="UP001500967"/>
    </source>
</evidence>
<feature type="transmembrane region" description="Helical" evidence="7">
    <location>
        <begin position="193"/>
        <end position="220"/>
    </location>
</feature>
<evidence type="ECO:0000256" key="3">
    <source>
        <dbReference type="ARBA" id="ARBA00022475"/>
    </source>
</evidence>
<dbReference type="PANTHER" id="PTHR23513">
    <property type="entry name" value="INTEGRAL MEMBRANE EFFLUX PROTEIN-RELATED"/>
    <property type="match status" value="1"/>
</dbReference>
<evidence type="ECO:0000256" key="5">
    <source>
        <dbReference type="ARBA" id="ARBA00022989"/>
    </source>
</evidence>